<evidence type="ECO:0000256" key="2">
    <source>
        <dbReference type="ARBA" id="ARBA00023002"/>
    </source>
</evidence>
<dbReference type="NCBIfam" id="NF000942">
    <property type="entry name" value="PRK00094.1-4"/>
    <property type="match status" value="1"/>
</dbReference>
<sequence>MKASVIGGGSWGSALSLHLGCLNIKTKLWIREKDVYEEALQYKENRTFLPGFVFPPSVSFFNDLKEAVASSDIVFIAVPSKFCRGVYEELASHLSSNHMIISLTKGIEEKSLKRMSEVMEEVFSPFFVPRIAVLSGPSFAREVAAHLPTAVVLASKDQEMAKKLQQLISSHTFRTYTSDDIIGVELSGAIKNVIAIAAGISDALKFGSNSIAALITRGMAEVTRLGVKTGARMETFSGLAGIGDLVLTCTGKLSRNRYTGLELGKGKSLPEIVSTMKMVAEGIITTLCVHQLAKREKVEMPICEQIYQVLYKKKDPRAALQDLMMRKLKSEYKI</sequence>
<gene>
    <name evidence="6" type="ORF">LCGC14_0652780</name>
</gene>
<evidence type="ECO:0000259" key="4">
    <source>
        <dbReference type="Pfam" id="PF01210"/>
    </source>
</evidence>
<feature type="domain" description="Glycerol-3-phosphate dehydrogenase NAD-dependent C-terminal" evidence="5">
    <location>
        <begin position="180"/>
        <end position="320"/>
    </location>
</feature>
<evidence type="ECO:0000256" key="3">
    <source>
        <dbReference type="ARBA" id="ARBA00023027"/>
    </source>
</evidence>
<comment type="similarity">
    <text evidence="1">Belongs to the NAD-dependent glycerol-3-phosphate dehydrogenase family.</text>
</comment>
<organism evidence="6">
    <name type="scientific">marine sediment metagenome</name>
    <dbReference type="NCBI Taxonomy" id="412755"/>
    <lineage>
        <taxon>unclassified sequences</taxon>
        <taxon>metagenomes</taxon>
        <taxon>ecological metagenomes</taxon>
    </lineage>
</organism>
<dbReference type="FunFam" id="3.40.50.720:FF:000019">
    <property type="entry name" value="Glycerol-3-phosphate dehydrogenase [NAD(P)+]"/>
    <property type="match status" value="1"/>
</dbReference>
<evidence type="ECO:0000256" key="1">
    <source>
        <dbReference type="ARBA" id="ARBA00011009"/>
    </source>
</evidence>
<dbReference type="GO" id="GO:0046168">
    <property type="term" value="P:glycerol-3-phosphate catabolic process"/>
    <property type="evidence" value="ECO:0007669"/>
    <property type="project" value="InterPro"/>
</dbReference>
<dbReference type="Gene3D" id="3.40.50.720">
    <property type="entry name" value="NAD(P)-binding Rossmann-like Domain"/>
    <property type="match status" value="1"/>
</dbReference>
<comment type="caution">
    <text evidence="6">The sequence shown here is derived from an EMBL/GenBank/DDBJ whole genome shotgun (WGS) entry which is preliminary data.</text>
</comment>
<dbReference type="Pfam" id="PF01210">
    <property type="entry name" value="NAD_Gly3P_dh_N"/>
    <property type="match status" value="1"/>
</dbReference>
<dbReference type="SUPFAM" id="SSF48179">
    <property type="entry name" value="6-phosphogluconate dehydrogenase C-terminal domain-like"/>
    <property type="match status" value="1"/>
</dbReference>
<dbReference type="FunFam" id="1.10.1040.10:FF:000001">
    <property type="entry name" value="Glycerol-3-phosphate dehydrogenase [NAD(P)+]"/>
    <property type="match status" value="1"/>
</dbReference>
<evidence type="ECO:0008006" key="7">
    <source>
        <dbReference type="Google" id="ProtNLM"/>
    </source>
</evidence>
<dbReference type="NCBIfam" id="NF000940">
    <property type="entry name" value="PRK00094.1-2"/>
    <property type="match status" value="1"/>
</dbReference>
<dbReference type="Gene3D" id="1.10.1040.10">
    <property type="entry name" value="N-(1-d-carboxylethyl)-l-norvaline Dehydrogenase, domain 2"/>
    <property type="match status" value="1"/>
</dbReference>
<keyword evidence="2" id="KW-0560">Oxidoreductase</keyword>
<dbReference type="SUPFAM" id="SSF51735">
    <property type="entry name" value="NAD(P)-binding Rossmann-fold domains"/>
    <property type="match status" value="1"/>
</dbReference>
<dbReference type="InterPro" id="IPR008927">
    <property type="entry name" value="6-PGluconate_DH-like_C_sf"/>
</dbReference>
<dbReference type="HAMAP" id="MF_00394">
    <property type="entry name" value="NAD_Glyc3P_dehydrog"/>
    <property type="match status" value="1"/>
</dbReference>
<reference evidence="6" key="1">
    <citation type="journal article" date="2015" name="Nature">
        <title>Complex archaea that bridge the gap between prokaryotes and eukaryotes.</title>
        <authorList>
            <person name="Spang A."/>
            <person name="Saw J.H."/>
            <person name="Jorgensen S.L."/>
            <person name="Zaremba-Niedzwiedzka K."/>
            <person name="Martijn J."/>
            <person name="Lind A.E."/>
            <person name="van Eijk R."/>
            <person name="Schleper C."/>
            <person name="Guy L."/>
            <person name="Ettema T.J."/>
        </authorList>
    </citation>
    <scope>NUCLEOTIDE SEQUENCE</scope>
</reference>
<dbReference type="InterPro" id="IPR013328">
    <property type="entry name" value="6PGD_dom2"/>
</dbReference>
<evidence type="ECO:0000259" key="5">
    <source>
        <dbReference type="Pfam" id="PF07479"/>
    </source>
</evidence>
<evidence type="ECO:0000313" key="6">
    <source>
        <dbReference type="EMBL" id="KKN48437.1"/>
    </source>
</evidence>
<dbReference type="PIRSF" id="PIRSF000114">
    <property type="entry name" value="Glycerol-3-P_dh"/>
    <property type="match status" value="1"/>
</dbReference>
<accession>A0A0F9RFN2</accession>
<protein>
    <recommendedName>
        <fullName evidence="7">Glycerol-3-phosphate dehydrogenase NAD-dependent N-terminal domain-containing protein</fullName>
    </recommendedName>
</protein>
<dbReference type="InterPro" id="IPR036291">
    <property type="entry name" value="NAD(P)-bd_dom_sf"/>
</dbReference>
<feature type="domain" description="Glycerol-3-phosphate dehydrogenase NAD-dependent N-terminal" evidence="4">
    <location>
        <begin position="3"/>
        <end position="161"/>
    </location>
</feature>
<dbReference type="InterPro" id="IPR011128">
    <property type="entry name" value="G3P_DH_NAD-dep_N"/>
</dbReference>
<dbReference type="PRINTS" id="PR00077">
    <property type="entry name" value="GPDHDRGNASE"/>
</dbReference>
<dbReference type="AlphaFoldDB" id="A0A0F9RFN2"/>
<dbReference type="PROSITE" id="PS00957">
    <property type="entry name" value="NAD_G3PDH"/>
    <property type="match status" value="1"/>
</dbReference>
<dbReference type="GO" id="GO:0047952">
    <property type="term" value="F:glycerol-3-phosphate dehydrogenase [NAD(P)+] activity"/>
    <property type="evidence" value="ECO:0007669"/>
    <property type="project" value="TreeGrafter"/>
</dbReference>
<dbReference type="InterPro" id="IPR006168">
    <property type="entry name" value="G3P_DH_NAD-dep"/>
</dbReference>
<dbReference type="GO" id="GO:0005829">
    <property type="term" value="C:cytosol"/>
    <property type="evidence" value="ECO:0007669"/>
    <property type="project" value="TreeGrafter"/>
</dbReference>
<dbReference type="Pfam" id="PF07479">
    <property type="entry name" value="NAD_Gly3P_dh_C"/>
    <property type="match status" value="1"/>
</dbReference>
<dbReference type="PANTHER" id="PTHR11728">
    <property type="entry name" value="GLYCEROL-3-PHOSPHATE DEHYDROGENASE"/>
    <property type="match status" value="1"/>
</dbReference>
<keyword evidence="3" id="KW-0520">NAD</keyword>
<dbReference type="GO" id="GO:0005975">
    <property type="term" value="P:carbohydrate metabolic process"/>
    <property type="evidence" value="ECO:0007669"/>
    <property type="project" value="InterPro"/>
</dbReference>
<dbReference type="InterPro" id="IPR006109">
    <property type="entry name" value="G3P_DH_NAD-dep_C"/>
</dbReference>
<dbReference type="GO" id="GO:0051287">
    <property type="term" value="F:NAD binding"/>
    <property type="evidence" value="ECO:0007669"/>
    <property type="project" value="InterPro"/>
</dbReference>
<proteinExistence type="inferred from homology"/>
<name>A0A0F9RFN2_9ZZZZ</name>
<dbReference type="EMBL" id="LAZR01001221">
    <property type="protein sequence ID" value="KKN48437.1"/>
    <property type="molecule type" value="Genomic_DNA"/>
</dbReference>
<dbReference type="PANTHER" id="PTHR11728:SF1">
    <property type="entry name" value="GLYCEROL-3-PHOSPHATE DEHYDROGENASE [NAD(+)] 2, CHLOROPLASTIC"/>
    <property type="match status" value="1"/>
</dbReference>